<evidence type="ECO:0000313" key="2">
    <source>
        <dbReference type="EMBL" id="BDZ47813.1"/>
    </source>
</evidence>
<organism evidence="2 3">
    <name type="scientific">Frondihabitans sucicola</name>
    <dbReference type="NCBI Taxonomy" id="1268041"/>
    <lineage>
        <taxon>Bacteria</taxon>
        <taxon>Bacillati</taxon>
        <taxon>Actinomycetota</taxon>
        <taxon>Actinomycetes</taxon>
        <taxon>Micrococcales</taxon>
        <taxon>Microbacteriaceae</taxon>
        <taxon>Frondihabitans</taxon>
    </lineage>
</organism>
<proteinExistence type="predicted"/>
<reference evidence="3" key="1">
    <citation type="journal article" date="2019" name="Int. J. Syst. Evol. Microbiol.">
        <title>The Global Catalogue of Microorganisms (GCM) 10K type strain sequencing project: providing services to taxonomists for standard genome sequencing and annotation.</title>
        <authorList>
            <consortium name="The Broad Institute Genomics Platform"/>
            <consortium name="The Broad Institute Genome Sequencing Center for Infectious Disease"/>
            <person name="Wu L."/>
            <person name="Ma J."/>
        </authorList>
    </citation>
    <scope>NUCLEOTIDE SEQUENCE [LARGE SCALE GENOMIC DNA]</scope>
    <source>
        <strain evidence="3">NBRC 108728</strain>
    </source>
</reference>
<gene>
    <name evidence="2" type="ORF">GCM10025867_00540</name>
</gene>
<accession>A0ABN6XWS6</accession>
<dbReference type="EMBL" id="AP027732">
    <property type="protein sequence ID" value="BDZ47813.1"/>
    <property type="molecule type" value="Genomic_DNA"/>
</dbReference>
<dbReference type="Proteomes" id="UP001321486">
    <property type="component" value="Chromosome"/>
</dbReference>
<name>A0ABN6XWS6_9MICO</name>
<protein>
    <submittedName>
        <fullName evidence="2">Uncharacterized protein</fullName>
    </submittedName>
</protein>
<feature type="region of interest" description="Disordered" evidence="1">
    <location>
        <begin position="44"/>
        <end position="67"/>
    </location>
</feature>
<keyword evidence="3" id="KW-1185">Reference proteome</keyword>
<evidence type="ECO:0000313" key="3">
    <source>
        <dbReference type="Proteomes" id="UP001321486"/>
    </source>
</evidence>
<evidence type="ECO:0000256" key="1">
    <source>
        <dbReference type="SAM" id="MobiDB-lite"/>
    </source>
</evidence>
<sequence length="67" mass="7307">MPTAGRPTERTPGEAERQFFVFEAGAFVHEDRNRVVPVAADDGCKNGLADERDLHPRAAEQPAEDTG</sequence>
<feature type="compositionally biased region" description="Basic and acidic residues" evidence="1">
    <location>
        <begin position="44"/>
        <end position="58"/>
    </location>
</feature>